<feature type="non-terminal residue" evidence="9">
    <location>
        <position position="191"/>
    </location>
</feature>
<dbReference type="SUPFAM" id="SSF47384">
    <property type="entry name" value="Homodimeric domain of signal transducing histidine kinase"/>
    <property type="match status" value="1"/>
</dbReference>
<dbReference type="PRINTS" id="PR00344">
    <property type="entry name" value="BCTRLSENSOR"/>
</dbReference>
<dbReference type="EMBL" id="JENW01000031">
    <property type="protein sequence ID" value="KEI17441.1"/>
    <property type="molecule type" value="Genomic_DNA"/>
</dbReference>
<dbReference type="FunFam" id="3.30.565.10:FF:000006">
    <property type="entry name" value="Sensor histidine kinase WalK"/>
    <property type="match status" value="1"/>
</dbReference>
<dbReference type="PANTHER" id="PTHR45453">
    <property type="entry name" value="PHOSPHATE REGULON SENSOR PROTEIN PHOR"/>
    <property type="match status" value="1"/>
</dbReference>
<evidence type="ECO:0000313" key="9">
    <source>
        <dbReference type="EMBL" id="KEI17441.1"/>
    </source>
</evidence>
<dbReference type="InterPro" id="IPR050351">
    <property type="entry name" value="BphY/WalK/GraS-like"/>
</dbReference>
<proteinExistence type="predicted"/>
<dbReference type="InterPro" id="IPR003594">
    <property type="entry name" value="HATPase_dom"/>
</dbReference>
<keyword evidence="6" id="KW-0418">Kinase</keyword>
<dbReference type="InterPro" id="IPR036890">
    <property type="entry name" value="HATPase_C_sf"/>
</dbReference>
<evidence type="ECO:0000256" key="7">
    <source>
        <dbReference type="ARBA" id="ARBA00023012"/>
    </source>
</evidence>
<evidence type="ECO:0000256" key="5">
    <source>
        <dbReference type="ARBA" id="ARBA00022679"/>
    </source>
</evidence>
<dbReference type="Gene3D" id="1.10.287.130">
    <property type="match status" value="1"/>
</dbReference>
<dbReference type="RefSeq" id="WP_039217911.1">
    <property type="nucleotide sequence ID" value="NZ_JENW01000031.1"/>
</dbReference>
<dbReference type="EC" id="2.7.13.3" evidence="3"/>
<feature type="non-terminal residue" evidence="9">
    <location>
        <position position="1"/>
    </location>
</feature>
<dbReference type="GO" id="GO:0000155">
    <property type="term" value="F:phosphorelay sensor kinase activity"/>
    <property type="evidence" value="ECO:0007669"/>
    <property type="project" value="InterPro"/>
</dbReference>
<evidence type="ECO:0000259" key="8">
    <source>
        <dbReference type="PROSITE" id="PS50109"/>
    </source>
</evidence>
<dbReference type="SMART" id="SM00387">
    <property type="entry name" value="HATPase_c"/>
    <property type="match status" value="1"/>
</dbReference>
<dbReference type="GO" id="GO:0016036">
    <property type="term" value="P:cellular response to phosphate starvation"/>
    <property type="evidence" value="ECO:0007669"/>
    <property type="project" value="TreeGrafter"/>
</dbReference>
<reference evidence="9 10" key="1">
    <citation type="submission" date="2014-02" db="EMBL/GenBank/DDBJ databases">
        <title>Plasmidome dynamics in the species complex Clostridium novyi sensu lato converts strains of independent lineages into distinctly different pathogens.</title>
        <authorList>
            <person name="Skarin H."/>
            <person name="Segerman B."/>
        </authorList>
    </citation>
    <scope>NUCLEOTIDE SEQUENCE [LARGE SCALE GENOMIC DNA]</scope>
    <source>
        <strain evidence="9 10">ATCC 27606</strain>
    </source>
</reference>
<dbReference type="InterPro" id="IPR005467">
    <property type="entry name" value="His_kinase_dom"/>
</dbReference>
<accession>A0AA40M3H3</accession>
<keyword evidence="10" id="KW-1185">Reference proteome</keyword>
<name>A0AA40M3H3_CLONO</name>
<keyword evidence="4" id="KW-0597">Phosphoprotein</keyword>
<dbReference type="Pfam" id="PF02518">
    <property type="entry name" value="HATPase_c"/>
    <property type="match status" value="1"/>
</dbReference>
<evidence type="ECO:0000256" key="2">
    <source>
        <dbReference type="ARBA" id="ARBA00004370"/>
    </source>
</evidence>
<protein>
    <recommendedName>
        <fullName evidence="3">histidine kinase</fullName>
        <ecNumber evidence="3">2.7.13.3</ecNumber>
    </recommendedName>
</protein>
<organism evidence="9 10">
    <name type="scientific">Clostridium novyi B str. ATCC 27606</name>
    <dbReference type="NCBI Taxonomy" id="1443123"/>
    <lineage>
        <taxon>Bacteria</taxon>
        <taxon>Bacillati</taxon>
        <taxon>Bacillota</taxon>
        <taxon>Clostridia</taxon>
        <taxon>Eubacteriales</taxon>
        <taxon>Clostridiaceae</taxon>
        <taxon>Clostridium</taxon>
    </lineage>
</organism>
<keyword evidence="5" id="KW-0808">Transferase</keyword>
<sequence length="191" mass="21988">VRGYADIALKETTSPEQRLRYLSIIKDESDYITNLVQDLFSLAQMEQHNFSIQVKEVHLHTFLTRISEKVNAIYKERFIRVSFSRPPTLLVNLDEQRFEQVVVNILNNAYRHSKEHSQIHISVIEENKRISITMEDEGEGIPPEDLPHIFERFYRVDKARSRATGGTGLGLSIVKEIVELHGGNITVTSEV</sequence>
<evidence type="ECO:0000256" key="3">
    <source>
        <dbReference type="ARBA" id="ARBA00012438"/>
    </source>
</evidence>
<evidence type="ECO:0000256" key="1">
    <source>
        <dbReference type="ARBA" id="ARBA00000085"/>
    </source>
</evidence>
<dbReference type="InterPro" id="IPR036097">
    <property type="entry name" value="HisK_dim/P_sf"/>
</dbReference>
<evidence type="ECO:0000256" key="6">
    <source>
        <dbReference type="ARBA" id="ARBA00022777"/>
    </source>
</evidence>
<evidence type="ECO:0000256" key="4">
    <source>
        <dbReference type="ARBA" id="ARBA00022553"/>
    </source>
</evidence>
<dbReference type="CDD" id="cd00075">
    <property type="entry name" value="HATPase"/>
    <property type="match status" value="1"/>
</dbReference>
<dbReference type="Gene3D" id="3.30.565.10">
    <property type="entry name" value="Histidine kinase-like ATPase, C-terminal domain"/>
    <property type="match status" value="1"/>
</dbReference>
<dbReference type="PANTHER" id="PTHR45453:SF1">
    <property type="entry name" value="PHOSPHATE REGULON SENSOR PROTEIN PHOR"/>
    <property type="match status" value="1"/>
</dbReference>
<dbReference type="GO" id="GO:0004721">
    <property type="term" value="F:phosphoprotein phosphatase activity"/>
    <property type="evidence" value="ECO:0007669"/>
    <property type="project" value="TreeGrafter"/>
</dbReference>
<dbReference type="InterPro" id="IPR004358">
    <property type="entry name" value="Sig_transdc_His_kin-like_C"/>
</dbReference>
<dbReference type="AlphaFoldDB" id="A0AA40M3H3"/>
<dbReference type="SUPFAM" id="SSF55874">
    <property type="entry name" value="ATPase domain of HSP90 chaperone/DNA topoisomerase II/histidine kinase"/>
    <property type="match status" value="1"/>
</dbReference>
<dbReference type="GO" id="GO:0005886">
    <property type="term" value="C:plasma membrane"/>
    <property type="evidence" value="ECO:0007669"/>
    <property type="project" value="TreeGrafter"/>
</dbReference>
<evidence type="ECO:0000313" key="10">
    <source>
        <dbReference type="Proteomes" id="UP000027770"/>
    </source>
</evidence>
<comment type="catalytic activity">
    <reaction evidence="1">
        <text>ATP + protein L-histidine = ADP + protein N-phospho-L-histidine.</text>
        <dbReference type="EC" id="2.7.13.3"/>
    </reaction>
</comment>
<dbReference type="Proteomes" id="UP000027770">
    <property type="component" value="Unassembled WGS sequence"/>
</dbReference>
<keyword evidence="7" id="KW-0902">Two-component regulatory system</keyword>
<comment type="subcellular location">
    <subcellularLocation>
        <location evidence="2">Membrane</location>
    </subcellularLocation>
</comment>
<comment type="caution">
    <text evidence="9">The sequence shown here is derived from an EMBL/GenBank/DDBJ whole genome shotgun (WGS) entry which is preliminary data.</text>
</comment>
<dbReference type="PROSITE" id="PS50109">
    <property type="entry name" value="HIS_KIN"/>
    <property type="match status" value="1"/>
</dbReference>
<feature type="domain" description="Histidine kinase" evidence="8">
    <location>
        <begin position="1"/>
        <end position="191"/>
    </location>
</feature>
<gene>
    <name evidence="9" type="ORF">Z959_07145</name>
</gene>